<dbReference type="InterPro" id="IPR039425">
    <property type="entry name" value="RNA_pol_sigma-70-like"/>
</dbReference>
<dbReference type="EMBL" id="CP058649">
    <property type="protein sequence ID" value="QUI21658.1"/>
    <property type="molecule type" value="Genomic_DNA"/>
</dbReference>
<protein>
    <submittedName>
        <fullName evidence="8">Sigma-70 family RNA polymerase sigma factor</fullName>
    </submittedName>
</protein>
<name>A0A8J8SFW3_9FIRM</name>
<dbReference type="PANTHER" id="PTHR43133:SF8">
    <property type="entry name" value="RNA POLYMERASE SIGMA FACTOR HI_1459-RELATED"/>
    <property type="match status" value="1"/>
</dbReference>
<evidence type="ECO:0000313" key="8">
    <source>
        <dbReference type="EMBL" id="QUI21658.1"/>
    </source>
</evidence>
<dbReference type="InterPro" id="IPR007627">
    <property type="entry name" value="RNA_pol_sigma70_r2"/>
</dbReference>
<dbReference type="InterPro" id="IPR014284">
    <property type="entry name" value="RNA_pol_sigma-70_dom"/>
</dbReference>
<dbReference type="Gene3D" id="1.10.1740.10">
    <property type="match status" value="1"/>
</dbReference>
<dbReference type="Pfam" id="PF04542">
    <property type="entry name" value="Sigma70_r2"/>
    <property type="match status" value="1"/>
</dbReference>
<organism evidence="8 9">
    <name type="scientific">Vallitalea pronyensis</name>
    <dbReference type="NCBI Taxonomy" id="1348613"/>
    <lineage>
        <taxon>Bacteria</taxon>
        <taxon>Bacillati</taxon>
        <taxon>Bacillota</taxon>
        <taxon>Clostridia</taxon>
        <taxon>Lachnospirales</taxon>
        <taxon>Vallitaleaceae</taxon>
        <taxon>Vallitalea</taxon>
    </lineage>
</organism>
<sequence length="178" mass="21116">MLKVDNGNEDLYQYLYDKYYRLVYTTSYRILKNKEDCEEIAQDAFRIGFKNMNRIKDTDHFRNYILKITYNMAITKAKENKNRHNLFPTPINDEISSDKDIIGEAFEDIYITQILEELSIIDKELILLHSQGYKLREIAKILGISLPYAKVKLHRTRKILWDKMEGAVINEAREEQSV</sequence>
<accession>A0A8J8SFW3</accession>
<reference evidence="8" key="1">
    <citation type="submission" date="2020-07" db="EMBL/GenBank/DDBJ databases">
        <title>Vallitalea pronyensis genome.</title>
        <authorList>
            <person name="Postec A."/>
        </authorList>
    </citation>
    <scope>NUCLEOTIDE SEQUENCE</scope>
    <source>
        <strain evidence="8">FatNI3</strain>
    </source>
</reference>
<evidence type="ECO:0000259" key="7">
    <source>
        <dbReference type="Pfam" id="PF08281"/>
    </source>
</evidence>
<keyword evidence="3" id="KW-0731">Sigma factor</keyword>
<dbReference type="InterPro" id="IPR013249">
    <property type="entry name" value="RNA_pol_sigma70_r4_t2"/>
</dbReference>
<feature type="domain" description="RNA polymerase sigma-70 region 2" evidence="6">
    <location>
        <begin position="15"/>
        <end position="80"/>
    </location>
</feature>
<dbReference type="SUPFAM" id="SSF88946">
    <property type="entry name" value="Sigma2 domain of RNA polymerase sigma factors"/>
    <property type="match status" value="1"/>
</dbReference>
<dbReference type="GO" id="GO:0016987">
    <property type="term" value="F:sigma factor activity"/>
    <property type="evidence" value="ECO:0007669"/>
    <property type="project" value="UniProtKB-KW"/>
</dbReference>
<evidence type="ECO:0000256" key="1">
    <source>
        <dbReference type="ARBA" id="ARBA00010641"/>
    </source>
</evidence>
<evidence type="ECO:0000259" key="6">
    <source>
        <dbReference type="Pfam" id="PF04542"/>
    </source>
</evidence>
<keyword evidence="4" id="KW-0238">DNA-binding</keyword>
<comment type="similarity">
    <text evidence="1">Belongs to the sigma-70 factor family. ECF subfamily.</text>
</comment>
<dbReference type="InterPro" id="IPR013325">
    <property type="entry name" value="RNA_pol_sigma_r2"/>
</dbReference>
<dbReference type="SUPFAM" id="SSF88659">
    <property type="entry name" value="Sigma3 and sigma4 domains of RNA polymerase sigma factors"/>
    <property type="match status" value="1"/>
</dbReference>
<dbReference type="PANTHER" id="PTHR43133">
    <property type="entry name" value="RNA POLYMERASE ECF-TYPE SIGMA FACTO"/>
    <property type="match status" value="1"/>
</dbReference>
<dbReference type="AlphaFoldDB" id="A0A8J8SFW3"/>
<feature type="domain" description="RNA polymerase sigma factor 70 region 4 type 2" evidence="7">
    <location>
        <begin position="110"/>
        <end position="159"/>
    </location>
</feature>
<dbReference type="Pfam" id="PF08281">
    <property type="entry name" value="Sigma70_r4_2"/>
    <property type="match status" value="1"/>
</dbReference>
<gene>
    <name evidence="8" type="ORF">HZI73_04830</name>
</gene>
<keyword evidence="9" id="KW-1185">Reference proteome</keyword>
<evidence type="ECO:0000256" key="4">
    <source>
        <dbReference type="ARBA" id="ARBA00023125"/>
    </source>
</evidence>
<dbReference type="KEGG" id="vpy:HZI73_04830"/>
<dbReference type="GO" id="GO:0006352">
    <property type="term" value="P:DNA-templated transcription initiation"/>
    <property type="evidence" value="ECO:0007669"/>
    <property type="project" value="InterPro"/>
</dbReference>
<proteinExistence type="inferred from homology"/>
<dbReference type="NCBIfam" id="TIGR02937">
    <property type="entry name" value="sigma70-ECF"/>
    <property type="match status" value="1"/>
</dbReference>
<evidence type="ECO:0000256" key="2">
    <source>
        <dbReference type="ARBA" id="ARBA00023015"/>
    </source>
</evidence>
<dbReference type="Proteomes" id="UP000683246">
    <property type="component" value="Chromosome"/>
</dbReference>
<dbReference type="RefSeq" id="WP_212697128.1">
    <property type="nucleotide sequence ID" value="NZ_CP058649.1"/>
</dbReference>
<dbReference type="InterPro" id="IPR013324">
    <property type="entry name" value="RNA_pol_sigma_r3/r4-like"/>
</dbReference>
<evidence type="ECO:0000256" key="3">
    <source>
        <dbReference type="ARBA" id="ARBA00023082"/>
    </source>
</evidence>
<dbReference type="Gene3D" id="1.10.10.10">
    <property type="entry name" value="Winged helix-like DNA-binding domain superfamily/Winged helix DNA-binding domain"/>
    <property type="match status" value="1"/>
</dbReference>
<keyword evidence="2" id="KW-0805">Transcription regulation</keyword>
<evidence type="ECO:0000256" key="5">
    <source>
        <dbReference type="ARBA" id="ARBA00023163"/>
    </source>
</evidence>
<dbReference type="InterPro" id="IPR036388">
    <property type="entry name" value="WH-like_DNA-bd_sf"/>
</dbReference>
<dbReference type="GO" id="GO:0003677">
    <property type="term" value="F:DNA binding"/>
    <property type="evidence" value="ECO:0007669"/>
    <property type="project" value="UniProtKB-KW"/>
</dbReference>
<keyword evidence="5" id="KW-0804">Transcription</keyword>
<evidence type="ECO:0000313" key="9">
    <source>
        <dbReference type="Proteomes" id="UP000683246"/>
    </source>
</evidence>